<feature type="transmembrane region" description="Helical" evidence="1">
    <location>
        <begin position="225"/>
        <end position="244"/>
    </location>
</feature>
<dbReference type="Proteomes" id="UP000053411">
    <property type="component" value="Unassembled WGS sequence"/>
</dbReference>
<feature type="transmembrane region" description="Helical" evidence="1">
    <location>
        <begin position="191"/>
        <end position="213"/>
    </location>
</feature>
<protein>
    <submittedName>
        <fullName evidence="2">Uncharacterized protein</fullName>
    </submittedName>
</protein>
<organism evidence="2 3">
    <name type="scientific">Fonsecaea multimorphosa CBS 102226</name>
    <dbReference type="NCBI Taxonomy" id="1442371"/>
    <lineage>
        <taxon>Eukaryota</taxon>
        <taxon>Fungi</taxon>
        <taxon>Dikarya</taxon>
        <taxon>Ascomycota</taxon>
        <taxon>Pezizomycotina</taxon>
        <taxon>Eurotiomycetes</taxon>
        <taxon>Chaetothyriomycetidae</taxon>
        <taxon>Chaetothyriales</taxon>
        <taxon>Herpotrichiellaceae</taxon>
        <taxon>Fonsecaea</taxon>
    </lineage>
</organism>
<dbReference type="AlphaFoldDB" id="A0A0D2JQD0"/>
<evidence type="ECO:0000313" key="2">
    <source>
        <dbReference type="EMBL" id="KIX92699.1"/>
    </source>
</evidence>
<keyword evidence="1" id="KW-0812">Transmembrane</keyword>
<keyword evidence="1" id="KW-0472">Membrane</keyword>
<feature type="transmembrane region" description="Helical" evidence="1">
    <location>
        <begin position="447"/>
        <end position="466"/>
    </location>
</feature>
<evidence type="ECO:0000256" key="1">
    <source>
        <dbReference type="SAM" id="Phobius"/>
    </source>
</evidence>
<feature type="transmembrane region" description="Helical" evidence="1">
    <location>
        <begin position="543"/>
        <end position="568"/>
    </location>
</feature>
<feature type="transmembrane region" description="Helical" evidence="1">
    <location>
        <begin position="478"/>
        <end position="497"/>
    </location>
</feature>
<keyword evidence="1" id="KW-1133">Transmembrane helix</keyword>
<dbReference type="RefSeq" id="XP_016626822.1">
    <property type="nucleotide sequence ID" value="XM_016782039.1"/>
</dbReference>
<sequence>MDWKRLMSSVSLQVVDGTWIPGEQMHTIRAVVVNQAWYRLLFGTIQDGSIKLPQRETSILVDVTAMRAARTGQTAWGRDGSCLNSKIAAVVDVRRFFQIKRFQTPSQPFMRVVALSNKYYRKQKVEKWHVQILLGLSLFPIVCQGHENRSNATNPSSSPCAQGASLQSTFSSSTRVTQWVSQPNFRGTFDILWISIVTIFISTYSMLCLNVPAPKDSFTTRFGRRLLWMALGILGPEFPLTYAAGQWSRAKQSVVSFKAYSHTDWHMRQAFFADMGGFIFHARDGEPFPLNATQLHWLVVNKFVEYPSITRKEIWDKSKQDTFTKVITAFQISYLIIQCVARAIQGLAITTLELNALAIVVCSLMTSCFWLHKPADIQTPIHIHSSHTLAEITLNREWSLTPLDFIDENGPGYSVNVQPFMKMPVIPAQRPIQRIPNDRFPTNPYGIQEYFLCFATLLFTAIHVAGWSFEFPSRTERLLWRICSLLLFGITAAFWVFETAASWTRLGRWTTIYLFFFNRKALAEHKIRMARRSATMKRRNNQLPVPWEFATITPLAIIYGVARFYLIAEAFAELRDLPATAYLNIQWTDFIPHV</sequence>
<keyword evidence="3" id="KW-1185">Reference proteome</keyword>
<proteinExistence type="predicted"/>
<dbReference type="STRING" id="1442371.A0A0D2JQD0"/>
<dbReference type="GeneID" id="27717297"/>
<dbReference type="EMBL" id="KN848101">
    <property type="protein sequence ID" value="KIX92699.1"/>
    <property type="molecule type" value="Genomic_DNA"/>
</dbReference>
<dbReference type="PANTHER" id="PTHR35043:SF8">
    <property type="entry name" value="DUF4220 DOMAIN-CONTAINING PROTEIN"/>
    <property type="match status" value="1"/>
</dbReference>
<dbReference type="VEuPathDB" id="FungiDB:Z520_11551"/>
<evidence type="ECO:0000313" key="3">
    <source>
        <dbReference type="Proteomes" id="UP000053411"/>
    </source>
</evidence>
<gene>
    <name evidence="2" type="ORF">Z520_11551</name>
</gene>
<reference evidence="2 3" key="1">
    <citation type="submission" date="2015-01" db="EMBL/GenBank/DDBJ databases">
        <title>The Genome Sequence of Fonsecaea multimorphosa CBS 102226.</title>
        <authorList>
            <consortium name="The Broad Institute Genomics Platform"/>
            <person name="Cuomo C."/>
            <person name="de Hoog S."/>
            <person name="Gorbushina A."/>
            <person name="Stielow B."/>
            <person name="Teixiera M."/>
            <person name="Abouelleil A."/>
            <person name="Chapman S.B."/>
            <person name="Priest M."/>
            <person name="Young S.K."/>
            <person name="Wortman J."/>
            <person name="Nusbaum C."/>
            <person name="Birren B."/>
        </authorList>
    </citation>
    <scope>NUCLEOTIDE SEQUENCE [LARGE SCALE GENOMIC DNA]</scope>
    <source>
        <strain evidence="2 3">CBS 102226</strain>
    </source>
</reference>
<name>A0A0D2JQD0_9EURO</name>
<accession>A0A0D2JQD0</accession>
<dbReference type="PANTHER" id="PTHR35043">
    <property type="entry name" value="TRANSCRIPTION FACTOR DOMAIN-CONTAINING PROTEIN"/>
    <property type="match status" value="1"/>
</dbReference>
<dbReference type="OrthoDB" id="9451547at2759"/>